<dbReference type="STRING" id="497964.CfE428DRAFT_6495"/>
<accession>B4DC54</accession>
<evidence type="ECO:0000313" key="1">
    <source>
        <dbReference type="EMBL" id="EDY15976.1"/>
    </source>
</evidence>
<gene>
    <name evidence="1" type="ORF">CfE428DRAFT_6495</name>
</gene>
<keyword evidence="2" id="KW-1185">Reference proteome</keyword>
<dbReference type="InParanoid" id="B4DC54"/>
<dbReference type="AlphaFoldDB" id="B4DC54"/>
<name>B4DC54_9BACT</name>
<evidence type="ECO:0000313" key="2">
    <source>
        <dbReference type="Proteomes" id="UP000005824"/>
    </source>
</evidence>
<organism evidence="1 2">
    <name type="scientific">Chthoniobacter flavus Ellin428</name>
    <dbReference type="NCBI Taxonomy" id="497964"/>
    <lineage>
        <taxon>Bacteria</taxon>
        <taxon>Pseudomonadati</taxon>
        <taxon>Verrucomicrobiota</taxon>
        <taxon>Spartobacteria</taxon>
        <taxon>Chthoniobacterales</taxon>
        <taxon>Chthoniobacteraceae</taxon>
        <taxon>Chthoniobacter</taxon>
    </lineage>
</organism>
<sequence length="94" mass="10314">MPHDHAYRRVAVSVKNSQVSVDHSLTRSHTATVSSVCLSGEVSTIMNMPGGPLFCRHSLGSREWEKLEIGSLTFLPIVLPGSEATKARALYHLR</sequence>
<dbReference type="EMBL" id="ABVL01000044">
    <property type="protein sequence ID" value="EDY15976.1"/>
    <property type="molecule type" value="Genomic_DNA"/>
</dbReference>
<dbReference type="Proteomes" id="UP000005824">
    <property type="component" value="Unassembled WGS sequence"/>
</dbReference>
<protein>
    <submittedName>
        <fullName evidence="1">Uncharacterized protein</fullName>
    </submittedName>
</protein>
<proteinExistence type="predicted"/>
<comment type="caution">
    <text evidence="1">The sequence shown here is derived from an EMBL/GenBank/DDBJ whole genome shotgun (WGS) entry which is preliminary data.</text>
</comment>
<reference evidence="1 2" key="1">
    <citation type="journal article" date="2011" name="J. Bacteriol.">
        <title>Genome sequence of Chthoniobacter flavus Ellin428, an aerobic heterotrophic soil bacterium.</title>
        <authorList>
            <person name="Kant R."/>
            <person name="van Passel M.W."/>
            <person name="Palva A."/>
            <person name="Lucas S."/>
            <person name="Lapidus A."/>
            <person name="Glavina Del Rio T."/>
            <person name="Dalin E."/>
            <person name="Tice H."/>
            <person name="Bruce D."/>
            <person name="Goodwin L."/>
            <person name="Pitluck S."/>
            <person name="Larimer F.W."/>
            <person name="Land M.L."/>
            <person name="Hauser L."/>
            <person name="Sangwan P."/>
            <person name="de Vos W.M."/>
            <person name="Janssen P.H."/>
            <person name="Smidt H."/>
        </authorList>
    </citation>
    <scope>NUCLEOTIDE SEQUENCE [LARGE SCALE GENOMIC DNA]</scope>
    <source>
        <strain evidence="1 2">Ellin428</strain>
    </source>
</reference>